<dbReference type="EMBL" id="JACMSC010000009">
    <property type="protein sequence ID" value="KAG6506402.1"/>
    <property type="molecule type" value="Genomic_DNA"/>
</dbReference>
<evidence type="ECO:0000313" key="1">
    <source>
        <dbReference type="EMBL" id="KAG6506402.1"/>
    </source>
</evidence>
<comment type="caution">
    <text evidence="1">The sequence shown here is derived from an EMBL/GenBank/DDBJ whole genome shotgun (WGS) entry which is preliminary data.</text>
</comment>
<protein>
    <submittedName>
        <fullName evidence="1">Uncharacterized protein</fullName>
    </submittedName>
</protein>
<organism evidence="1 2">
    <name type="scientific">Zingiber officinale</name>
    <name type="common">Ginger</name>
    <name type="synonym">Amomum zingiber</name>
    <dbReference type="NCBI Taxonomy" id="94328"/>
    <lineage>
        <taxon>Eukaryota</taxon>
        <taxon>Viridiplantae</taxon>
        <taxon>Streptophyta</taxon>
        <taxon>Embryophyta</taxon>
        <taxon>Tracheophyta</taxon>
        <taxon>Spermatophyta</taxon>
        <taxon>Magnoliopsida</taxon>
        <taxon>Liliopsida</taxon>
        <taxon>Zingiberales</taxon>
        <taxon>Zingiberaceae</taxon>
        <taxon>Zingiber</taxon>
    </lineage>
</organism>
<evidence type="ECO:0000313" key="2">
    <source>
        <dbReference type="Proteomes" id="UP000734854"/>
    </source>
</evidence>
<gene>
    <name evidence="1" type="ORF">ZIOFF_031725</name>
</gene>
<sequence length="222" mass="24343">MTKTLAICEEIDQSCLPCDIASFPCLTTTQGSRALLLQKVLSQGTAFLFIPFSYLTVESKQYTPTKVGNTRSFFSLDLSMGNCMERCGGTRQKKGEESGPEKGDDGGCKVKILLTRKELEWLFPQEPLDRLQICVRGSENTGETCMTFNNLRFRYGINIPSIVAMASSEEMCQLSSKLEGRGVGLQSNKVEAICAEGKAAKGAVVVLRQLTSVMKLETDVID</sequence>
<reference evidence="1 2" key="1">
    <citation type="submission" date="2020-08" db="EMBL/GenBank/DDBJ databases">
        <title>Plant Genome Project.</title>
        <authorList>
            <person name="Zhang R.-G."/>
        </authorList>
    </citation>
    <scope>NUCLEOTIDE SEQUENCE [LARGE SCALE GENOMIC DNA]</scope>
    <source>
        <tissue evidence="1">Rhizome</tissue>
    </source>
</reference>
<dbReference type="Proteomes" id="UP000734854">
    <property type="component" value="Unassembled WGS sequence"/>
</dbReference>
<keyword evidence="2" id="KW-1185">Reference proteome</keyword>
<proteinExistence type="predicted"/>
<name>A0A8J5GF98_ZINOF</name>
<dbReference type="AlphaFoldDB" id="A0A8J5GF98"/>
<accession>A0A8J5GF98</accession>